<gene>
    <name evidence="4" type="ORF">FNH13_10835</name>
</gene>
<evidence type="ECO:0000259" key="1">
    <source>
        <dbReference type="Pfam" id="PF13280"/>
    </source>
</evidence>
<evidence type="ECO:0000259" key="3">
    <source>
        <dbReference type="Pfam" id="PF25583"/>
    </source>
</evidence>
<protein>
    <submittedName>
        <fullName evidence="4">WYL domain-containing protein</fullName>
    </submittedName>
</protein>
<feature type="domain" description="PafC HTH" evidence="2">
    <location>
        <begin position="8"/>
        <end position="122"/>
    </location>
</feature>
<name>A0A516GB69_9MICO</name>
<feature type="domain" description="WCX" evidence="3">
    <location>
        <begin position="243"/>
        <end position="316"/>
    </location>
</feature>
<accession>A0A516GB69</accession>
<feature type="domain" description="WYL" evidence="1">
    <location>
        <begin position="148"/>
        <end position="215"/>
    </location>
</feature>
<dbReference type="Proteomes" id="UP000315395">
    <property type="component" value="Chromosome"/>
</dbReference>
<dbReference type="InterPro" id="IPR043839">
    <property type="entry name" value="PafC_HTH"/>
</dbReference>
<sequence>MAHETATERLSRLLTMVPWLMNRQGVDIAEAARELGVSQDQIVDDLQLLFVCGTPGHYPDDLIEASWEGGRVHVGNAEEIARPLRLGRDEALALIVALRALAATPGVGAKDAIDRALGKLEAAAGAEGAAAAQVSVSLEVGADEQTRLEQIREALDRSRRVHLRHYNPTRDETTERDVDTMRVLSLEGRWYLEGWCHRAQDVRLFRLDRIEDLTILDEDGTPPESARPRATDSGAFRASPGDVLVELELAPAASWVAEHFPVESVERREDGSQLVQLRAADTAWVRRLVWRLGGSARLVAPAELAEEIRAGAEQALQAYRVH</sequence>
<dbReference type="PROSITE" id="PS52050">
    <property type="entry name" value="WYL"/>
    <property type="match status" value="1"/>
</dbReference>
<dbReference type="PIRSF" id="PIRSF016838">
    <property type="entry name" value="PafC"/>
    <property type="match status" value="1"/>
</dbReference>
<dbReference type="Pfam" id="PF25583">
    <property type="entry name" value="WCX"/>
    <property type="match status" value="1"/>
</dbReference>
<dbReference type="PANTHER" id="PTHR34580:SF1">
    <property type="entry name" value="PROTEIN PAFC"/>
    <property type="match status" value="1"/>
</dbReference>
<evidence type="ECO:0000259" key="2">
    <source>
        <dbReference type="Pfam" id="PF19187"/>
    </source>
</evidence>
<dbReference type="RefSeq" id="WP_143783434.1">
    <property type="nucleotide sequence ID" value="NZ_CP041616.1"/>
</dbReference>
<dbReference type="Pfam" id="PF13280">
    <property type="entry name" value="WYL"/>
    <property type="match status" value="1"/>
</dbReference>
<organism evidence="4 5">
    <name type="scientific">Ornithinimicrobium ciconiae</name>
    <dbReference type="NCBI Taxonomy" id="2594265"/>
    <lineage>
        <taxon>Bacteria</taxon>
        <taxon>Bacillati</taxon>
        <taxon>Actinomycetota</taxon>
        <taxon>Actinomycetes</taxon>
        <taxon>Micrococcales</taxon>
        <taxon>Ornithinimicrobiaceae</taxon>
        <taxon>Ornithinimicrobium</taxon>
    </lineage>
</organism>
<dbReference type="InterPro" id="IPR057727">
    <property type="entry name" value="WCX_dom"/>
</dbReference>
<dbReference type="OrthoDB" id="3268930at2"/>
<dbReference type="AlphaFoldDB" id="A0A516GB69"/>
<dbReference type="KEGG" id="orz:FNH13_10835"/>
<keyword evidence="5" id="KW-1185">Reference proteome</keyword>
<dbReference type="Pfam" id="PF19187">
    <property type="entry name" value="HTH_PafC"/>
    <property type="match status" value="1"/>
</dbReference>
<dbReference type="InterPro" id="IPR051534">
    <property type="entry name" value="CBASS_pafABC_assoc_protein"/>
</dbReference>
<evidence type="ECO:0000313" key="4">
    <source>
        <dbReference type="EMBL" id="QDO88757.1"/>
    </source>
</evidence>
<evidence type="ECO:0000313" key="5">
    <source>
        <dbReference type="Proteomes" id="UP000315395"/>
    </source>
</evidence>
<reference evidence="4 5" key="1">
    <citation type="submission" date="2019-07" db="EMBL/GenBank/DDBJ databases">
        <title>complete genome sequencing of Ornithinimicrobium sp. H23M54.</title>
        <authorList>
            <person name="Bae J.-W."/>
            <person name="Lee S.-Y."/>
        </authorList>
    </citation>
    <scope>NUCLEOTIDE SEQUENCE [LARGE SCALE GENOMIC DNA]</scope>
    <source>
        <strain evidence="4 5">H23M54</strain>
    </source>
</reference>
<dbReference type="PANTHER" id="PTHR34580">
    <property type="match status" value="1"/>
</dbReference>
<dbReference type="EMBL" id="CP041616">
    <property type="protein sequence ID" value="QDO88757.1"/>
    <property type="molecule type" value="Genomic_DNA"/>
</dbReference>
<dbReference type="InterPro" id="IPR028349">
    <property type="entry name" value="PafC-like"/>
</dbReference>
<proteinExistence type="predicted"/>
<dbReference type="InterPro" id="IPR026881">
    <property type="entry name" value="WYL_dom"/>
</dbReference>